<dbReference type="AlphaFoldDB" id="A0AAV4PZ13"/>
<dbReference type="Proteomes" id="UP001054945">
    <property type="component" value="Unassembled WGS sequence"/>
</dbReference>
<protein>
    <submittedName>
        <fullName evidence="1">Uncharacterized protein</fullName>
    </submittedName>
</protein>
<name>A0AAV4PZ13_CAEEX</name>
<evidence type="ECO:0000313" key="1">
    <source>
        <dbReference type="EMBL" id="GIY01172.1"/>
    </source>
</evidence>
<gene>
    <name evidence="1" type="ORF">CEXT_213121</name>
</gene>
<organism evidence="1 2">
    <name type="scientific">Caerostris extrusa</name>
    <name type="common">Bark spider</name>
    <name type="synonym">Caerostris bankana</name>
    <dbReference type="NCBI Taxonomy" id="172846"/>
    <lineage>
        <taxon>Eukaryota</taxon>
        <taxon>Metazoa</taxon>
        <taxon>Ecdysozoa</taxon>
        <taxon>Arthropoda</taxon>
        <taxon>Chelicerata</taxon>
        <taxon>Arachnida</taxon>
        <taxon>Araneae</taxon>
        <taxon>Araneomorphae</taxon>
        <taxon>Entelegynae</taxon>
        <taxon>Araneoidea</taxon>
        <taxon>Araneidae</taxon>
        <taxon>Caerostris</taxon>
    </lineage>
</organism>
<keyword evidence="2" id="KW-1185">Reference proteome</keyword>
<accession>A0AAV4PZ13</accession>
<proteinExistence type="predicted"/>
<comment type="caution">
    <text evidence="1">The sequence shown here is derived from an EMBL/GenBank/DDBJ whole genome shotgun (WGS) entry which is preliminary data.</text>
</comment>
<sequence>MKNYLLEEKKKETFREINSNCVNHLLVDSHSSKSSAKERNALFAVIYDIPFVKCYRAAKRPFTSDIPNPCDRPLKEWRVLQGDKMSPPYSCKRTRSPCLMA</sequence>
<reference evidence="1 2" key="1">
    <citation type="submission" date="2021-06" db="EMBL/GenBank/DDBJ databases">
        <title>Caerostris extrusa draft genome.</title>
        <authorList>
            <person name="Kono N."/>
            <person name="Arakawa K."/>
        </authorList>
    </citation>
    <scope>NUCLEOTIDE SEQUENCE [LARGE SCALE GENOMIC DNA]</scope>
</reference>
<dbReference type="EMBL" id="BPLR01005275">
    <property type="protein sequence ID" value="GIY01172.1"/>
    <property type="molecule type" value="Genomic_DNA"/>
</dbReference>
<evidence type="ECO:0000313" key="2">
    <source>
        <dbReference type="Proteomes" id="UP001054945"/>
    </source>
</evidence>